<keyword evidence="2" id="KW-0677">Repeat</keyword>
<feature type="repeat" description="PPR" evidence="5">
    <location>
        <begin position="278"/>
        <end position="312"/>
    </location>
</feature>
<evidence type="ECO:0000256" key="4">
    <source>
        <dbReference type="ARBA" id="ARBA00044511"/>
    </source>
</evidence>
<evidence type="ECO:0000256" key="2">
    <source>
        <dbReference type="ARBA" id="ARBA00022737"/>
    </source>
</evidence>
<dbReference type="PANTHER" id="PTHR47447">
    <property type="entry name" value="OS03G0856100 PROTEIN"/>
    <property type="match status" value="1"/>
</dbReference>
<dbReference type="PROSITE" id="PS51375">
    <property type="entry name" value="PPR"/>
    <property type="match status" value="8"/>
</dbReference>
<evidence type="ECO:0000259" key="6">
    <source>
        <dbReference type="Pfam" id="PF17177"/>
    </source>
</evidence>
<dbReference type="InterPro" id="IPR002885">
    <property type="entry name" value="PPR_rpt"/>
</dbReference>
<comment type="caution">
    <text evidence="7">The sequence shown here is derived from an EMBL/GenBank/DDBJ whole genome shotgun (WGS) entry which is preliminary data.</text>
</comment>
<comment type="subunit">
    <text evidence="4">Binds to mitochondrial small subunit 15S rRNA.</text>
</comment>
<accession>A0A9N9CIM3</accession>
<feature type="repeat" description="PPR" evidence="5">
    <location>
        <begin position="456"/>
        <end position="490"/>
    </location>
</feature>
<comment type="function">
    <text evidence="3">Regulates mitochondrial small subunit maturation by controlling 15S rRNA 5'-end processing. Localizes to the 5' precursor of the 15S rRNA in a position that is subsequently occupied by mS47 in the mature yeast mtSSU. Uses structure and sequence-specific RNA recognition, binding to a single-stranded region of the precursor and specifically recognizing bases -6 to -1. The exchange of Ccm1 for mS47 is coupled to the irreversible removal of precursor rRNA that is accompanied by conformational changes of the mitoribosomal proteins uS5m and mS26. These conformational changes signal completion of 5'-end rRNA processing through protection of the mature 5'-end of the 15S rRNA and stabilization of mS47. The removal of the 5' precursor together with the dissociation of Ccm1 may be catalyzed by the 5'-3' exoribonuclease Pet127. Involved in the specific removal of group I introns in mitochondrial encoded transcripts.</text>
</comment>
<dbReference type="SUPFAM" id="SSF48452">
    <property type="entry name" value="TPR-like"/>
    <property type="match status" value="1"/>
</dbReference>
<feature type="repeat" description="PPR" evidence="5">
    <location>
        <begin position="491"/>
        <end position="525"/>
    </location>
</feature>
<evidence type="ECO:0000313" key="8">
    <source>
        <dbReference type="Proteomes" id="UP000789759"/>
    </source>
</evidence>
<dbReference type="EMBL" id="CAJVQA010004707">
    <property type="protein sequence ID" value="CAG8604667.1"/>
    <property type="molecule type" value="Genomic_DNA"/>
</dbReference>
<evidence type="ECO:0000256" key="5">
    <source>
        <dbReference type="PROSITE-ProRule" id="PRU00708"/>
    </source>
</evidence>
<proteinExistence type="inferred from homology"/>
<evidence type="ECO:0000256" key="3">
    <source>
        <dbReference type="ARBA" id="ARBA00044493"/>
    </source>
</evidence>
<dbReference type="InterPro" id="IPR033443">
    <property type="entry name" value="PROP1-like_PPR_dom"/>
</dbReference>
<gene>
    <name evidence="7" type="ORF">CPELLU_LOCUS7161</name>
</gene>
<feature type="domain" description="PROP1-like PPR" evidence="6">
    <location>
        <begin position="247"/>
        <end position="376"/>
    </location>
</feature>
<dbReference type="Pfam" id="PF17177">
    <property type="entry name" value="PPR_long"/>
    <property type="match status" value="1"/>
</dbReference>
<feature type="repeat" description="PPR" evidence="5">
    <location>
        <begin position="313"/>
        <end position="347"/>
    </location>
</feature>
<protein>
    <submittedName>
        <fullName evidence="7">3677_t:CDS:1</fullName>
    </submittedName>
</protein>
<dbReference type="PANTHER" id="PTHR47447:SF17">
    <property type="entry name" value="OS12G0638900 PROTEIN"/>
    <property type="match status" value="1"/>
</dbReference>
<keyword evidence="8" id="KW-1185">Reference proteome</keyword>
<feature type="repeat" description="PPR" evidence="5">
    <location>
        <begin position="348"/>
        <end position="383"/>
    </location>
</feature>
<comment type="similarity">
    <text evidence="1">Belongs to the CCM1 family.</text>
</comment>
<dbReference type="AlphaFoldDB" id="A0A9N9CIM3"/>
<dbReference type="Proteomes" id="UP000789759">
    <property type="component" value="Unassembled WGS sequence"/>
</dbReference>
<evidence type="ECO:0000256" key="1">
    <source>
        <dbReference type="ARBA" id="ARBA00006192"/>
    </source>
</evidence>
<dbReference type="InterPro" id="IPR011990">
    <property type="entry name" value="TPR-like_helical_dom_sf"/>
</dbReference>
<name>A0A9N9CIM3_9GLOM</name>
<evidence type="ECO:0000313" key="7">
    <source>
        <dbReference type="EMBL" id="CAG8604667.1"/>
    </source>
</evidence>
<reference evidence="7" key="1">
    <citation type="submission" date="2021-06" db="EMBL/GenBank/DDBJ databases">
        <authorList>
            <person name="Kallberg Y."/>
            <person name="Tangrot J."/>
            <person name="Rosling A."/>
        </authorList>
    </citation>
    <scope>NUCLEOTIDE SEQUENCE</scope>
    <source>
        <strain evidence="7">FL966</strain>
    </source>
</reference>
<dbReference type="Pfam" id="PF13812">
    <property type="entry name" value="PPR_3"/>
    <property type="match status" value="1"/>
</dbReference>
<feature type="repeat" description="PPR" evidence="5">
    <location>
        <begin position="243"/>
        <end position="277"/>
    </location>
</feature>
<feature type="repeat" description="PPR" evidence="5">
    <location>
        <begin position="421"/>
        <end position="455"/>
    </location>
</feature>
<dbReference type="Gene3D" id="1.25.40.10">
    <property type="entry name" value="Tetratricopeptide repeat domain"/>
    <property type="match status" value="4"/>
</dbReference>
<dbReference type="Pfam" id="PF13041">
    <property type="entry name" value="PPR_2"/>
    <property type="match status" value="1"/>
</dbReference>
<sequence length="682" mass="79639">MILSRNSTRTHFTQLMNNHLKQLNRTLEQTLEVPFISPRILKLARGNFHYSRINEFDSRSHHLLGNKMKNSLTFTSEKPNITTKLPTPANETQNIKEVLLKMIMKSFKYIDNANIAKAWDLYLKLENYGLLNDSPIKFQQQLVKYYIKKSDMQKVKILIKNLKLRSSDEVWLRYLTIMENISNFDMNEAIKLFGDLVSTDKEIPKDSMLNMLVALVCHSNVKAIDDVFIFAEKWAEKLYCPSAVEVYNTLISGCVKRKDFKSAYSILEIMRRKNLQPSHVTYNILINLCAKLEKKKEAEELFRDMLKANIQPNVRTYSSLFEVCGKVKDISSIEYYFKHMSRRGVKPNHHTYSILITAYGRAGLCKEASRWFYHMVVVSNLSPNLITYTSLMVAWMQKNGVNEQVVDRIFKDIKKAGIEPDVIAYTALITAKARCRKFTEAAHVYQEMLANNIKPTVVTYSALIDASVTLGDLNTSLRLFDDMKKTDIAPNEYIYCSIMSAYINQRMLSKAFYTYQKMLSQGVQPDTTCINCLMDACNRERQIDRVFELYNNLVKNPNLEPDERTFTIFLDSCAYNGRVSEGKTFFTNLVNNYYPLSERNFYAYINLLGINHYGHEIIDTIRLMKKMHVKPSRFTVLMSINYIYDAEQADHFYLMKNILEGWVDKDVIPRWQQIIQFRRRHR</sequence>
<dbReference type="Pfam" id="PF01535">
    <property type="entry name" value="PPR"/>
    <property type="match status" value="1"/>
</dbReference>
<feature type="repeat" description="PPR" evidence="5">
    <location>
        <begin position="384"/>
        <end position="420"/>
    </location>
</feature>
<organism evidence="7 8">
    <name type="scientific">Cetraspora pellucida</name>
    <dbReference type="NCBI Taxonomy" id="1433469"/>
    <lineage>
        <taxon>Eukaryota</taxon>
        <taxon>Fungi</taxon>
        <taxon>Fungi incertae sedis</taxon>
        <taxon>Mucoromycota</taxon>
        <taxon>Glomeromycotina</taxon>
        <taxon>Glomeromycetes</taxon>
        <taxon>Diversisporales</taxon>
        <taxon>Gigasporaceae</taxon>
        <taxon>Cetraspora</taxon>
    </lineage>
</organism>
<dbReference type="OrthoDB" id="185373at2759"/>
<dbReference type="NCBIfam" id="TIGR00756">
    <property type="entry name" value="PPR"/>
    <property type="match status" value="8"/>
</dbReference>